<feature type="domain" description="GFO/IDH/MocA-like oxidoreductase" evidence="3">
    <location>
        <begin position="135"/>
        <end position="255"/>
    </location>
</feature>
<protein>
    <submittedName>
        <fullName evidence="4">Oxidoreductase</fullName>
    </submittedName>
</protein>
<reference evidence="4" key="1">
    <citation type="journal article" date="2016" name="Genome Announc.">
        <title>Draft genomes of two strains of Paenibacillus glucanolyticus with capability to degrade lignocellulose.</title>
        <authorList>
            <person name="Mathews S.L."/>
            <person name="Pawlak J."/>
            <person name="Grunden A.M."/>
        </authorList>
    </citation>
    <scope>NUCLEOTIDE SEQUENCE [LARGE SCALE GENOMIC DNA]</scope>
    <source>
        <strain evidence="4">SLM1</strain>
    </source>
</reference>
<dbReference type="EMBL" id="LWMH01000001">
    <property type="protein sequence ID" value="KZS47096.1"/>
    <property type="molecule type" value="Genomic_DNA"/>
</dbReference>
<accession>A0A163KAH7</accession>
<organism evidence="4 5">
    <name type="scientific">Paenibacillus glucanolyticus</name>
    <dbReference type="NCBI Taxonomy" id="59843"/>
    <lineage>
        <taxon>Bacteria</taxon>
        <taxon>Bacillati</taxon>
        <taxon>Bacillota</taxon>
        <taxon>Bacilli</taxon>
        <taxon>Bacillales</taxon>
        <taxon>Paenibacillaceae</taxon>
        <taxon>Paenibacillus</taxon>
    </lineage>
</organism>
<dbReference type="SUPFAM" id="SSF55347">
    <property type="entry name" value="Glyceraldehyde-3-phosphate dehydrogenase-like, C-terminal domain"/>
    <property type="match status" value="1"/>
</dbReference>
<keyword evidence="5" id="KW-1185">Reference proteome</keyword>
<dbReference type="Pfam" id="PF01408">
    <property type="entry name" value="GFO_IDH_MocA"/>
    <property type="match status" value="1"/>
</dbReference>
<dbReference type="PANTHER" id="PTHR43818">
    <property type="entry name" value="BCDNA.GH03377"/>
    <property type="match status" value="1"/>
</dbReference>
<dbReference type="InterPro" id="IPR036291">
    <property type="entry name" value="NAD(P)-bd_dom_sf"/>
</dbReference>
<dbReference type="Proteomes" id="UP000076796">
    <property type="component" value="Unassembled WGS sequence"/>
</dbReference>
<dbReference type="SUPFAM" id="SSF51735">
    <property type="entry name" value="NAD(P)-binding Rossmann-fold domains"/>
    <property type="match status" value="1"/>
</dbReference>
<gene>
    <name evidence="4" type="ORF">AWU65_14760</name>
</gene>
<dbReference type="InterPro" id="IPR000683">
    <property type="entry name" value="Gfo/Idh/MocA-like_OxRdtase_N"/>
</dbReference>
<comment type="caution">
    <text evidence="4">The sequence shown here is derived from an EMBL/GenBank/DDBJ whole genome shotgun (WGS) entry which is preliminary data.</text>
</comment>
<dbReference type="Gene3D" id="3.40.50.720">
    <property type="entry name" value="NAD(P)-binding Rossmann-like Domain"/>
    <property type="match status" value="1"/>
</dbReference>
<evidence type="ECO:0000259" key="2">
    <source>
        <dbReference type="Pfam" id="PF01408"/>
    </source>
</evidence>
<dbReference type="GO" id="GO:0000166">
    <property type="term" value="F:nucleotide binding"/>
    <property type="evidence" value="ECO:0007669"/>
    <property type="project" value="InterPro"/>
</dbReference>
<dbReference type="InterPro" id="IPR050463">
    <property type="entry name" value="Gfo/Idh/MocA_oxidrdct_glycsds"/>
</dbReference>
<evidence type="ECO:0000259" key="3">
    <source>
        <dbReference type="Pfam" id="PF22725"/>
    </source>
</evidence>
<dbReference type="AlphaFoldDB" id="A0A163KAH7"/>
<keyword evidence="1" id="KW-0560">Oxidoreductase</keyword>
<dbReference type="Pfam" id="PF22725">
    <property type="entry name" value="GFO_IDH_MocA_C3"/>
    <property type="match status" value="1"/>
</dbReference>
<feature type="domain" description="Gfo/Idh/MocA-like oxidoreductase N-terminal" evidence="2">
    <location>
        <begin position="5"/>
        <end position="124"/>
    </location>
</feature>
<dbReference type="PANTHER" id="PTHR43818:SF11">
    <property type="entry name" value="BCDNA.GH03377"/>
    <property type="match status" value="1"/>
</dbReference>
<evidence type="ECO:0000313" key="4">
    <source>
        <dbReference type="EMBL" id="KZS47096.1"/>
    </source>
</evidence>
<dbReference type="GeneID" id="97557519"/>
<dbReference type="Gene3D" id="3.30.360.10">
    <property type="entry name" value="Dihydrodipicolinate Reductase, domain 2"/>
    <property type="match status" value="1"/>
</dbReference>
<dbReference type="GO" id="GO:0016491">
    <property type="term" value="F:oxidoreductase activity"/>
    <property type="evidence" value="ECO:0007669"/>
    <property type="project" value="UniProtKB-KW"/>
</dbReference>
<proteinExistence type="predicted"/>
<evidence type="ECO:0000313" key="5">
    <source>
        <dbReference type="Proteomes" id="UP000076796"/>
    </source>
</evidence>
<dbReference type="RefSeq" id="WP_063478665.1">
    <property type="nucleotide sequence ID" value="NZ_CP147845.1"/>
</dbReference>
<sequence length="336" mass="37974">MSKLKMAVIGLGHMGRHMIHRLLPQYADKIELVAICDSDASSLEREVAEAGIRPRLYTDYRQLLDEVSMDLVYIAVPPSLHYDVARIAFDKGIHVFCEKPLANSLTEARSLVELAEKANRLHAVHFSLPLDPAVLKLQGLLEEQAIGPIHRMDLFLEFPQWPRAWQQNPWITSRQQGGYLLEVGIHWIQMIQQLFGPITHVKSDIEFPPDSNQSESRVQAVLRLHDEIEIHLSGTDQREEEERVSLVIHGAEGTLALENWRNLYQGGKDTGLQPVSVDDVVSPLPILKQIVQILNGESGIIYDFHDGYNAQVVLEALRKPGEGFTDVRPQLMGIKR</sequence>
<dbReference type="STRING" id="59843.A3958_14235"/>
<evidence type="ECO:0000256" key="1">
    <source>
        <dbReference type="ARBA" id="ARBA00023002"/>
    </source>
</evidence>
<name>A0A163KAH7_9BACL</name>
<dbReference type="InterPro" id="IPR055170">
    <property type="entry name" value="GFO_IDH_MocA-like_dom"/>
</dbReference>